<dbReference type="AlphaFoldDB" id="R9HRB9"/>
<gene>
    <name evidence="3" type="ORF">C801_03295</name>
</gene>
<comment type="caution">
    <text evidence="3">The sequence shown here is derived from an EMBL/GenBank/DDBJ whole genome shotgun (WGS) entry which is preliminary data.</text>
</comment>
<organism evidence="3 4">
    <name type="scientific">Bacteroides uniformis dnLKV2</name>
    <dbReference type="NCBI Taxonomy" id="1235787"/>
    <lineage>
        <taxon>Bacteria</taxon>
        <taxon>Pseudomonadati</taxon>
        <taxon>Bacteroidota</taxon>
        <taxon>Bacteroidia</taxon>
        <taxon>Bacteroidales</taxon>
        <taxon>Bacteroidaceae</taxon>
        <taxon>Bacteroides</taxon>
    </lineage>
</organism>
<name>R9HRB9_BACUN</name>
<dbReference type="PANTHER" id="PTHR43566:SF2">
    <property type="entry name" value="DUF4143 DOMAIN-CONTAINING PROTEIN"/>
    <property type="match status" value="1"/>
</dbReference>
<proteinExistence type="predicted"/>
<sequence>MAYLPRIADHILKEYLEAFGAVLIEGPKWCGKTTTAEQQANSELKLQNPDTRDGYLATAATRPSLLLDGSTPRLIDEWQDAPTLWDAVRTAVDERQKVGQFILTGSNSVDKSKIRHTGTGRIARMRMFPMSLWESGESTGEISLTELFNDPDLVIDGKTSKLDIKQLIFASCRGGWPASLLGTTSRAQLLVAKNYLQSVCSSDISTVDGVDRNEKLAREILRTYARNISTLAKKNKMIQDVALTTESCTEPTFDSYVSALEKLFVIQDIDSWSPAVRSATAIRRGKKRGFTDPSIAVAALGLSPELLQMDLKTYGFIFECMAMRDLRAYSQSSYGSISYYHDRYDLEADAVLHLDDGRYALIEFKLGGAEIDMGAKHLLEIRELVRKKNEKETQIKMREPDLLLIITGGPIAYTRPDGVKIIPLACLKN</sequence>
<feature type="domain" description="AAA" evidence="1">
    <location>
        <begin position="21"/>
        <end position="134"/>
    </location>
</feature>
<reference evidence="3 4" key="1">
    <citation type="submission" date="2013-04" db="EMBL/GenBank/DDBJ databases">
        <title>The Genome Sequence of Bacteroides uniformis dnLKV2.</title>
        <authorList>
            <consortium name="The Broad Institute Genomics Platform"/>
            <consortium name="The Broad Institute Genome Sequencing Center for Infectious Disease"/>
            <person name="Earl A."/>
            <person name="Xavier R."/>
            <person name="Kuhn K."/>
            <person name="Stappenbeck T."/>
            <person name="Walker B."/>
            <person name="Young S."/>
            <person name="Zeng Q."/>
            <person name="Gargeya S."/>
            <person name="Fitzgerald M."/>
            <person name="Haas B."/>
            <person name="Abouelleil A."/>
            <person name="Allen A.W."/>
            <person name="Alvarado L."/>
            <person name="Arachchi H.M."/>
            <person name="Berlin A.M."/>
            <person name="Chapman S.B."/>
            <person name="Gainer-Dewar J."/>
            <person name="Goldberg J."/>
            <person name="Griggs A."/>
            <person name="Gujja S."/>
            <person name="Hansen M."/>
            <person name="Howarth C."/>
            <person name="Imamovic A."/>
            <person name="Ireland A."/>
            <person name="Larimer J."/>
            <person name="McCowan C."/>
            <person name="Murphy C."/>
            <person name="Pearson M."/>
            <person name="Poon T.W."/>
            <person name="Priest M."/>
            <person name="Roberts A."/>
            <person name="Saif S."/>
            <person name="Shea T."/>
            <person name="Sisk P."/>
            <person name="Sykes S."/>
            <person name="Wortman J."/>
            <person name="Nusbaum C."/>
            <person name="Birren B."/>
        </authorList>
    </citation>
    <scope>NUCLEOTIDE SEQUENCE [LARGE SCALE GENOMIC DNA]</scope>
    <source>
        <strain evidence="4">dnLKV2</strain>
    </source>
</reference>
<evidence type="ECO:0000313" key="3">
    <source>
        <dbReference type="EMBL" id="EOS06429.1"/>
    </source>
</evidence>
<accession>R9HRB9</accession>
<dbReference type="RefSeq" id="WP_016274062.1">
    <property type="nucleotide sequence ID" value="NZ_KE159488.1"/>
</dbReference>
<dbReference type="Pfam" id="PF13173">
    <property type="entry name" value="AAA_14"/>
    <property type="match status" value="1"/>
</dbReference>
<dbReference type="InterPro" id="IPR025420">
    <property type="entry name" value="DUF4143"/>
</dbReference>
<dbReference type="PANTHER" id="PTHR43566">
    <property type="entry name" value="CONSERVED PROTEIN"/>
    <property type="match status" value="1"/>
</dbReference>
<evidence type="ECO:0008006" key="5">
    <source>
        <dbReference type="Google" id="ProtNLM"/>
    </source>
</evidence>
<dbReference type="PATRIC" id="fig|1235787.3.peg.3348"/>
<evidence type="ECO:0000259" key="1">
    <source>
        <dbReference type="Pfam" id="PF13173"/>
    </source>
</evidence>
<dbReference type="Proteomes" id="UP000014212">
    <property type="component" value="Unassembled WGS sequence"/>
</dbReference>
<dbReference type="HOGENOM" id="CLU_041527_4_1_10"/>
<protein>
    <recommendedName>
        <fullName evidence="5">AAA domain-containing protein</fullName>
    </recommendedName>
</protein>
<dbReference type="InterPro" id="IPR041682">
    <property type="entry name" value="AAA_14"/>
</dbReference>
<feature type="domain" description="DUF4143" evidence="2">
    <location>
        <begin position="202"/>
        <end position="366"/>
    </location>
</feature>
<dbReference type="Pfam" id="PF13635">
    <property type="entry name" value="DUF4143"/>
    <property type="match status" value="1"/>
</dbReference>
<dbReference type="EMBL" id="ASSO01000011">
    <property type="protein sequence ID" value="EOS06429.1"/>
    <property type="molecule type" value="Genomic_DNA"/>
</dbReference>
<evidence type="ECO:0000259" key="2">
    <source>
        <dbReference type="Pfam" id="PF13635"/>
    </source>
</evidence>
<evidence type="ECO:0000313" key="4">
    <source>
        <dbReference type="Proteomes" id="UP000014212"/>
    </source>
</evidence>